<dbReference type="Pfam" id="PF23344">
    <property type="entry name" value="ZP-N"/>
    <property type="match status" value="1"/>
</dbReference>
<keyword evidence="2" id="KW-1015">Disulfide bond</keyword>
<dbReference type="EMBL" id="OY660873">
    <property type="protein sequence ID" value="CAJ1065256.1"/>
    <property type="molecule type" value="Genomic_DNA"/>
</dbReference>
<dbReference type="InterPro" id="IPR001507">
    <property type="entry name" value="ZP_dom"/>
</dbReference>
<protein>
    <submittedName>
        <fullName evidence="6">Zona pellucida-like domain-containing protein 1 isoform X2</fullName>
    </submittedName>
</protein>
<keyword evidence="3" id="KW-0812">Transmembrane</keyword>
<feature type="domain" description="ZP" evidence="5">
    <location>
        <begin position="58"/>
        <end position="338"/>
    </location>
</feature>
<proteinExistence type="predicted"/>
<evidence type="ECO:0000313" key="6">
    <source>
        <dbReference type="EMBL" id="CAJ1065256.1"/>
    </source>
</evidence>
<evidence type="ECO:0000256" key="4">
    <source>
        <dbReference type="SAM" id="SignalP"/>
    </source>
</evidence>
<evidence type="ECO:0000256" key="2">
    <source>
        <dbReference type="ARBA" id="ARBA00023157"/>
    </source>
</evidence>
<feature type="signal peptide" evidence="4">
    <location>
        <begin position="1"/>
        <end position="35"/>
    </location>
</feature>
<evidence type="ECO:0000256" key="3">
    <source>
        <dbReference type="SAM" id="Phobius"/>
    </source>
</evidence>
<keyword evidence="1 4" id="KW-0732">Signal</keyword>
<dbReference type="SMART" id="SM00241">
    <property type="entry name" value="ZP"/>
    <property type="match status" value="1"/>
</dbReference>
<feature type="transmembrane region" description="Helical" evidence="3">
    <location>
        <begin position="385"/>
        <end position="410"/>
    </location>
</feature>
<dbReference type="Proteomes" id="UP001178508">
    <property type="component" value="Chromosome 10"/>
</dbReference>
<evidence type="ECO:0000313" key="7">
    <source>
        <dbReference type="Proteomes" id="UP001178508"/>
    </source>
</evidence>
<accession>A0AAV1FUK3</accession>
<dbReference type="Pfam" id="PF00100">
    <property type="entry name" value="Zona_pellucida"/>
    <property type="match status" value="1"/>
</dbReference>
<gene>
    <name evidence="6" type="ORF">XNOV1_A017494</name>
</gene>
<keyword evidence="3" id="KW-1133">Transmembrane helix</keyword>
<evidence type="ECO:0000259" key="5">
    <source>
        <dbReference type="PROSITE" id="PS51034"/>
    </source>
</evidence>
<reference evidence="6" key="1">
    <citation type="submission" date="2023-08" db="EMBL/GenBank/DDBJ databases">
        <authorList>
            <person name="Alioto T."/>
            <person name="Alioto T."/>
            <person name="Gomez Garrido J."/>
        </authorList>
    </citation>
    <scope>NUCLEOTIDE SEQUENCE</scope>
</reference>
<dbReference type="PANTHER" id="PTHR14002">
    <property type="entry name" value="ENDOGLIN/TGF-BETA RECEPTOR TYPE III"/>
    <property type="match status" value="1"/>
</dbReference>
<keyword evidence="3" id="KW-0472">Membrane</keyword>
<dbReference type="InterPro" id="IPR055355">
    <property type="entry name" value="ZP-C"/>
</dbReference>
<feature type="chain" id="PRO_5043718258" evidence="4">
    <location>
        <begin position="36"/>
        <end position="418"/>
    </location>
</feature>
<dbReference type="AlphaFoldDB" id="A0AAV1FUK3"/>
<dbReference type="PROSITE" id="PS51034">
    <property type="entry name" value="ZP_2"/>
    <property type="match status" value="1"/>
</dbReference>
<dbReference type="PANTHER" id="PTHR14002:SF10">
    <property type="entry name" value="ZONA PELLUCIDA-LIKE DOMAIN-CONTAINING PROTEIN 1-RELATED"/>
    <property type="match status" value="1"/>
</dbReference>
<name>A0AAV1FUK3_XYRNO</name>
<dbReference type="InterPro" id="IPR042235">
    <property type="entry name" value="ZP-C_dom"/>
</dbReference>
<sequence>MVLIVMHFHFFKPTLRTMCLLIPLCLLGLIVRTEAQIPSDCIFSNTNRPPENSDIIVTCGSDYMDLAIYLCPMYQALYNESLMVLNNKIGIPECYGTADWTVDPPVLRFSFPIVSDFGSYCGNVEEIIEEIGQDEFSDFSSVQSMIISGIVASYDSTVSIVTFRPQIFYKFSCIYPLQYLLNNTEVAVSGVNVAVNSDDGSLLGLLTFGLFEDELLLSPMLMPKEGLELKEKIHVMIKAINLTEKFNVLLDGCFATPTPYPSYNQSYYLFLGCDLDIQTQVTLNGVAQNASFTFEAFRFVKDSDKVVSTFYVHCLTRLCQVEDCKRFLPNCSNSVVRQKREAPDETLTTTVSSQAIRVGRNTKGEAQTFSAPHGTSKENTYSSPVVAVIACIVILSILFFAMAAYFLFYIRRSKALLQ</sequence>
<evidence type="ECO:0000256" key="1">
    <source>
        <dbReference type="ARBA" id="ARBA00022729"/>
    </source>
</evidence>
<dbReference type="InterPro" id="IPR055356">
    <property type="entry name" value="ZP-N"/>
</dbReference>
<keyword evidence="7" id="KW-1185">Reference proteome</keyword>
<dbReference type="Gene3D" id="2.60.40.4100">
    <property type="entry name" value="Zona pellucida, ZP-C domain"/>
    <property type="match status" value="1"/>
</dbReference>
<organism evidence="6 7">
    <name type="scientific">Xyrichtys novacula</name>
    <name type="common">Pearly razorfish</name>
    <name type="synonym">Hemipteronotus novacula</name>
    <dbReference type="NCBI Taxonomy" id="13765"/>
    <lineage>
        <taxon>Eukaryota</taxon>
        <taxon>Metazoa</taxon>
        <taxon>Chordata</taxon>
        <taxon>Craniata</taxon>
        <taxon>Vertebrata</taxon>
        <taxon>Euteleostomi</taxon>
        <taxon>Actinopterygii</taxon>
        <taxon>Neopterygii</taxon>
        <taxon>Teleostei</taxon>
        <taxon>Neoteleostei</taxon>
        <taxon>Acanthomorphata</taxon>
        <taxon>Eupercaria</taxon>
        <taxon>Labriformes</taxon>
        <taxon>Labridae</taxon>
        <taxon>Xyrichtys</taxon>
    </lineage>
</organism>